<dbReference type="InterPro" id="IPR044694">
    <property type="entry name" value="NUP214"/>
</dbReference>
<dbReference type="SUPFAM" id="SSF117289">
    <property type="entry name" value="Nucleoporin domain"/>
    <property type="match status" value="1"/>
</dbReference>
<comment type="caution">
    <text evidence="2">The sequence shown here is derived from an EMBL/GenBank/DDBJ whole genome shotgun (WGS) entry which is preliminary data.</text>
</comment>
<feature type="region of interest" description="Disordered" evidence="1">
    <location>
        <begin position="495"/>
        <end position="521"/>
    </location>
</feature>
<feature type="region of interest" description="Disordered" evidence="1">
    <location>
        <begin position="1660"/>
        <end position="1700"/>
    </location>
</feature>
<accession>A0AA88AAF9</accession>
<feature type="compositionally biased region" description="Basic and acidic residues" evidence="1">
    <location>
        <begin position="495"/>
        <end position="504"/>
    </location>
</feature>
<feature type="region of interest" description="Disordered" evidence="1">
    <location>
        <begin position="1543"/>
        <end position="1628"/>
    </location>
</feature>
<dbReference type="GO" id="GO:0017056">
    <property type="term" value="F:structural constituent of nuclear pore"/>
    <property type="evidence" value="ECO:0007669"/>
    <property type="project" value="InterPro"/>
</dbReference>
<reference evidence="2" key="1">
    <citation type="submission" date="2023-07" db="EMBL/GenBank/DDBJ databases">
        <title>draft genome sequence of fig (Ficus carica).</title>
        <authorList>
            <person name="Takahashi T."/>
            <person name="Nishimura K."/>
        </authorList>
    </citation>
    <scope>NUCLEOTIDE SEQUENCE</scope>
</reference>
<feature type="compositionally biased region" description="Polar residues" evidence="1">
    <location>
        <begin position="575"/>
        <end position="590"/>
    </location>
</feature>
<feature type="compositionally biased region" description="Low complexity" evidence="1">
    <location>
        <begin position="1660"/>
        <end position="1676"/>
    </location>
</feature>
<sequence length="1907" mass="202299">MASSSIDEDIEGEQVGTTDFFFDRIGEPVPIKPSPFAFDPHSLPSQPLAVSERRGLLFLALSSGFCAARTKDVIALALEIKETGKTSSSVQESSVVDVPLGDVRILALSFDDSTLAASVGGDVHFFSVDSLLADKGLKPSFTFSVDEPGLVKDIKWRKKSENSYLVLLDSGKLYRGTVDGSIKDVMDNVDAVEWSVKGNYIALAKEDTLSILSSKFKERSCMALPFKTWISDSDANCIVKVDSIRWVRPDSIILGCFQLTEDGKEENYLVQVIRSKEGKFSDASSKAVISFYDLFSCVVDDILPFGSGPYLLVSYLDQCFHNIMMFELVEIQFSAFELAIAANKKNTDQHMVYIGWSIGEENDEVASLEIQRDNWLPRIELQENDDDNLILGLCTDKVSCYGKIKVQLGVEEQKELSPSCILLCLTLEGKLIMFHVASVNANASAPHVASTLSEEEDDAGEPVPVEVEVSKPSIEPIKEQLGQRPLDLQLQDAEKKEFDEERNSEVSIKTNPKPRDVNESSISVLSSNEISHKESNINKQDVEFLVNSQSSKVDGKEKMPLPKFQLEMNSELTRLSASGSTNPEQTSTKASLMEGPPNVVKDSSTTGTQSFSGLGSGFFSFAGKTQADSAGQLNRKDSHTSVEMGKLSPVNVGLTGFPSASSQSLSSGKFISSKDTDVEFSLMPSSHIQDDGFKKTGLNARNISSNLSGKVAHLKETVSISTPQNSANRLVQSWGQRPLAGPGNIESLPSIRSSQVSSQENVMLGDSAHHKHQPSKETYRTLPQLGMLNSEPNSSKQFGNINDMTKELDMLLHSIEQPGGFRDACTVLQKSSLEALEQGILTLSDKWQKWRSIMDERTGEVRNLLDKTIQVLARKIYMEGIVKQASDDQYWDLWNRQKLSSELEMKRRHISKLNEVAQPAFLPAMDLTNQLIELERHFNSIELNKFDENGEAHAAKRAFQTRFGPSRRVQSFHSLHNTMSSQLAAAEKLSECLSKQMAMLKVESPSLKQKNVKKELFETIGIPYDASYSSPNVEKVSGTPLNSKLLLSSGSASAKDKSRGKSSVLKSYDQETARRRRDSLDQSWASYKPPKTTVKRLLLQEIHKPSVPTDKQIFSSHMLERSAGAWSRGHSASSTLSLSENKGEPAKQAAVKQATPSMSDRPQSFFFAEPKSPIFQMNHMPSSSQLVAVEGQKFTRDTFTSDTLVEKPSSGRASVEKSDAVTVKENKLFLQSPVNLNLKPSLPTVSSTQTPTFLKKVGEELDSSKETALLVTDSTKNRPLTLSSFPELEGKHGFPISLTSAASGTQSLLGKVQQLDTARSNSQAHEKVSAFPTFSLSFSATPSSLSISSPSPPTSLSISSSTAQTSSYVMPISKSFTNSSTTSDAYKTISTPSSLAFASPVLPSSSTLPHESPKPPALLFSPSPTKLSTSESPKTELQASSKSDTDTATQVPAMQPASSKGESDMKPKPSVSTTSITKTATELQPSNSDANNASQVPATQSGPSIGAFDMKLTSLVSTTPVIKTSTTTASASQPIFASAASPAPSITLKSQPEQPSSLPALFQTQQPTSTTVSGAKTESFDVSNTNDDDMDEEAPESTNATDLNLGSLGGFGLGSTPNPSAPKSNPFGGSFGNLATNVSTSPFTMNVPSGELFRPASFSFQSPQAPQISQPASSGAFSGGFGTGTTAQAPTSGFGQPSQIGQQALGSVLGSFGQSRQLGASLPGAGFGSPSGTGGGFAASSSSGGFSSAVSGGGFANIGSTAGGFGNLASSGSGFAAAASGGGGFAAASSGGSGGFGAPASGGSGFGGVASAGGGFGGLASAGGGFGDAASAGGGFGGAVSAGGGFGAFGSQQGTGGFSAFGSNIAASGKPPELFTQMRNRTGQPHSISLCIWCSQEGTKLGFLLAK</sequence>
<feature type="compositionally biased region" description="Polar residues" evidence="1">
    <location>
        <begin position="1470"/>
        <end position="1503"/>
    </location>
</feature>
<dbReference type="PANTHER" id="PTHR34418:SF3">
    <property type="entry name" value="NUCLEAR PORE COMPLEX PROTEIN NUP214"/>
    <property type="match status" value="1"/>
</dbReference>
<evidence type="ECO:0000313" key="2">
    <source>
        <dbReference type="EMBL" id="GMN49607.1"/>
    </source>
</evidence>
<evidence type="ECO:0008006" key="4">
    <source>
        <dbReference type="Google" id="ProtNLM"/>
    </source>
</evidence>
<keyword evidence="3" id="KW-1185">Reference proteome</keyword>
<feature type="region of interest" description="Disordered" evidence="1">
    <location>
        <begin position="1401"/>
        <end position="1506"/>
    </location>
</feature>
<proteinExistence type="predicted"/>
<feature type="compositionally biased region" description="Polar residues" evidence="1">
    <location>
        <begin position="1422"/>
        <end position="1460"/>
    </location>
</feature>
<feature type="compositionally biased region" description="Acidic residues" evidence="1">
    <location>
        <begin position="1586"/>
        <end position="1595"/>
    </location>
</feature>
<dbReference type="Proteomes" id="UP001187192">
    <property type="component" value="Unassembled WGS sequence"/>
</dbReference>
<gene>
    <name evidence="2" type="ORF">TIFTF001_018772</name>
</gene>
<feature type="region of interest" description="Disordered" evidence="1">
    <location>
        <begin position="1049"/>
        <end position="1086"/>
    </location>
</feature>
<feature type="compositionally biased region" description="Polar residues" evidence="1">
    <location>
        <begin position="1547"/>
        <end position="1585"/>
    </location>
</feature>
<name>A0AA88AAF9_FICCA</name>
<evidence type="ECO:0000313" key="3">
    <source>
        <dbReference type="Proteomes" id="UP001187192"/>
    </source>
</evidence>
<feature type="compositionally biased region" description="Polar residues" evidence="1">
    <location>
        <begin position="1130"/>
        <end position="1140"/>
    </location>
</feature>
<organism evidence="2 3">
    <name type="scientific">Ficus carica</name>
    <name type="common">Common fig</name>
    <dbReference type="NCBI Taxonomy" id="3494"/>
    <lineage>
        <taxon>Eukaryota</taxon>
        <taxon>Viridiplantae</taxon>
        <taxon>Streptophyta</taxon>
        <taxon>Embryophyta</taxon>
        <taxon>Tracheophyta</taxon>
        <taxon>Spermatophyta</taxon>
        <taxon>Magnoliopsida</taxon>
        <taxon>eudicotyledons</taxon>
        <taxon>Gunneridae</taxon>
        <taxon>Pentapetalae</taxon>
        <taxon>rosids</taxon>
        <taxon>fabids</taxon>
        <taxon>Rosales</taxon>
        <taxon>Moraceae</taxon>
        <taxon>Ficeae</taxon>
        <taxon>Ficus</taxon>
    </lineage>
</organism>
<evidence type="ECO:0000256" key="1">
    <source>
        <dbReference type="SAM" id="MobiDB-lite"/>
    </source>
</evidence>
<feature type="region of interest" description="Disordered" evidence="1">
    <location>
        <begin position="1125"/>
        <end position="1160"/>
    </location>
</feature>
<dbReference type="GO" id="GO:0006405">
    <property type="term" value="P:RNA export from nucleus"/>
    <property type="evidence" value="ECO:0007669"/>
    <property type="project" value="InterPro"/>
</dbReference>
<feature type="region of interest" description="Disordered" evidence="1">
    <location>
        <begin position="575"/>
        <end position="607"/>
    </location>
</feature>
<dbReference type="EMBL" id="BTGU01000031">
    <property type="protein sequence ID" value="GMN49607.1"/>
    <property type="molecule type" value="Genomic_DNA"/>
</dbReference>
<protein>
    <recommendedName>
        <fullName evidence="4">Nuclear pore complex protein NUP214</fullName>
    </recommendedName>
</protein>
<dbReference type="PANTHER" id="PTHR34418">
    <property type="entry name" value="NUCLEAR PORE COMPLEX PROTEIN NUP214 ISOFORM X1"/>
    <property type="match status" value="1"/>
</dbReference>